<dbReference type="InterPro" id="IPR001754">
    <property type="entry name" value="OMPdeCOase_dom"/>
</dbReference>
<organism evidence="11 12">
    <name type="scientific">Methanosphaerula palustris (strain ATCC BAA-1556 / DSM 19958 / E1-9c)</name>
    <dbReference type="NCBI Taxonomy" id="521011"/>
    <lineage>
        <taxon>Archaea</taxon>
        <taxon>Methanobacteriati</taxon>
        <taxon>Methanobacteriota</taxon>
        <taxon>Stenosarchaea group</taxon>
        <taxon>Methanomicrobia</taxon>
        <taxon>Methanomicrobiales</taxon>
        <taxon>Methanoregulaceae</taxon>
        <taxon>Methanosphaerula</taxon>
    </lineage>
</organism>
<accession>B8GI73</accession>
<keyword evidence="12" id="KW-1185">Reference proteome</keyword>
<dbReference type="HOGENOM" id="CLU_067069_2_0_2"/>
<feature type="binding site" evidence="9">
    <location>
        <position position="191"/>
    </location>
    <ligand>
        <name>substrate</name>
    </ligand>
</feature>
<dbReference type="KEGG" id="mpl:Mpal_0028"/>
<evidence type="ECO:0000256" key="6">
    <source>
        <dbReference type="ARBA" id="ARBA00023239"/>
    </source>
</evidence>
<dbReference type="GO" id="GO:0044205">
    <property type="term" value="P:'de novo' UMP biosynthetic process"/>
    <property type="evidence" value="ECO:0007669"/>
    <property type="project" value="UniProtKB-UniPathway"/>
</dbReference>
<feature type="binding site" evidence="9">
    <location>
        <position position="115"/>
    </location>
    <ligand>
        <name>substrate</name>
    </ligand>
</feature>
<name>B8GI73_METPE</name>
<dbReference type="EMBL" id="CP001338">
    <property type="protein sequence ID" value="ACL15424.1"/>
    <property type="molecule type" value="Genomic_DNA"/>
</dbReference>
<dbReference type="GO" id="GO:0004590">
    <property type="term" value="F:orotidine-5'-phosphate decarboxylase activity"/>
    <property type="evidence" value="ECO:0007669"/>
    <property type="project" value="UniProtKB-EC"/>
</dbReference>
<dbReference type="OrthoDB" id="94124at2157"/>
<keyword evidence="4" id="KW-0210">Decarboxylase</keyword>
<dbReference type="UniPathway" id="UPA00070">
    <property type="reaction ID" value="UER00120"/>
</dbReference>
<dbReference type="GO" id="GO:0006207">
    <property type="term" value="P:'de novo' pyrimidine nucleobase biosynthetic process"/>
    <property type="evidence" value="ECO:0007669"/>
    <property type="project" value="InterPro"/>
</dbReference>
<dbReference type="GO" id="GO:0005829">
    <property type="term" value="C:cytosol"/>
    <property type="evidence" value="ECO:0007669"/>
    <property type="project" value="TreeGrafter"/>
</dbReference>
<dbReference type="Pfam" id="PF00215">
    <property type="entry name" value="OMPdecase"/>
    <property type="match status" value="1"/>
</dbReference>
<evidence type="ECO:0000256" key="4">
    <source>
        <dbReference type="ARBA" id="ARBA00022793"/>
    </source>
</evidence>
<evidence type="ECO:0000256" key="7">
    <source>
        <dbReference type="ARBA" id="ARBA00033428"/>
    </source>
</evidence>
<evidence type="ECO:0000256" key="2">
    <source>
        <dbReference type="ARBA" id="ARBA00012321"/>
    </source>
</evidence>
<protein>
    <recommendedName>
        <fullName evidence="3">Orotidine 5'-phosphate decarboxylase</fullName>
        <ecNumber evidence="2">4.1.1.23</ecNumber>
    </recommendedName>
    <alternativeName>
        <fullName evidence="7">OMP decarboxylase</fullName>
    </alternativeName>
</protein>
<feature type="binding site" evidence="9">
    <location>
        <position position="31"/>
    </location>
    <ligand>
        <name>substrate</name>
    </ligand>
</feature>
<feature type="active site" description="For OMPdecase activity" evidence="8">
    <location>
        <position position="63"/>
    </location>
</feature>
<keyword evidence="5" id="KW-0665">Pyrimidine biosynthesis</keyword>
<dbReference type="InterPro" id="IPR014732">
    <property type="entry name" value="OMPdecase"/>
</dbReference>
<sequence length="216" mass="22497">MADLILALDLLDPMYAREVAESCAASLDAIKLGYPLILSAGLGVVKDLADLGLPLIADFKVADIPNTNGLIANQVFSAGFDAIICHGFTGRDAVEACVDAAHAYGGECFVVAEMSHPGALSFFSRGVAEQIATLAVECRADGIIAPATRPERIRALRSVVRSRKIYSPGIGTQGGDLRSVLPLVEGVIVGRTIYGAADPAKEAAVMAAIVNDERSS</sequence>
<dbReference type="STRING" id="521011.Mpal_0028"/>
<feature type="binding site" evidence="9">
    <location>
        <position position="190"/>
    </location>
    <ligand>
        <name>substrate</name>
    </ligand>
</feature>
<evidence type="ECO:0000256" key="5">
    <source>
        <dbReference type="ARBA" id="ARBA00022975"/>
    </source>
</evidence>
<dbReference type="SMART" id="SM00934">
    <property type="entry name" value="OMPdecase"/>
    <property type="match status" value="1"/>
</dbReference>
<dbReference type="AlphaFoldDB" id="B8GI73"/>
<evidence type="ECO:0000313" key="11">
    <source>
        <dbReference type="EMBL" id="ACL15424.1"/>
    </source>
</evidence>
<dbReference type="EC" id="4.1.1.23" evidence="2"/>
<dbReference type="PANTHER" id="PTHR32119:SF2">
    <property type="entry name" value="OROTIDINE 5'-PHOSPHATE DECARBOXYLASE"/>
    <property type="match status" value="1"/>
</dbReference>
<dbReference type="Proteomes" id="UP000002457">
    <property type="component" value="Chromosome"/>
</dbReference>
<evidence type="ECO:0000313" key="12">
    <source>
        <dbReference type="Proteomes" id="UP000002457"/>
    </source>
</evidence>
<dbReference type="SUPFAM" id="SSF51366">
    <property type="entry name" value="Ribulose-phoshate binding barrel"/>
    <property type="match status" value="1"/>
</dbReference>
<evidence type="ECO:0000259" key="10">
    <source>
        <dbReference type="SMART" id="SM00934"/>
    </source>
</evidence>
<evidence type="ECO:0000256" key="8">
    <source>
        <dbReference type="PIRSR" id="PIRSR614732-1"/>
    </source>
</evidence>
<feature type="active site" description="For OMPdecase activity" evidence="8">
    <location>
        <position position="58"/>
    </location>
</feature>
<dbReference type="RefSeq" id="WP_012616743.1">
    <property type="nucleotide sequence ID" value="NC_011832.1"/>
</dbReference>
<gene>
    <name evidence="11" type="ordered locus">Mpal_0028</name>
</gene>
<evidence type="ECO:0000256" key="9">
    <source>
        <dbReference type="PIRSR" id="PIRSR614732-2"/>
    </source>
</evidence>
<dbReference type="NCBIfam" id="NF010386">
    <property type="entry name" value="PRK13813.1"/>
    <property type="match status" value="1"/>
</dbReference>
<dbReference type="PANTHER" id="PTHR32119">
    <property type="entry name" value="OROTIDINE 5'-PHOSPHATE DECARBOXYLASE"/>
    <property type="match status" value="1"/>
</dbReference>
<dbReference type="InterPro" id="IPR013785">
    <property type="entry name" value="Aldolase_TIM"/>
</dbReference>
<evidence type="ECO:0000256" key="3">
    <source>
        <dbReference type="ARBA" id="ARBA00021923"/>
    </source>
</evidence>
<reference evidence="11 12" key="1">
    <citation type="journal article" date="2015" name="Genome Announc.">
        <title>Complete Genome Sequence of Methanosphaerula palustris E1-9CT, a Hydrogenotrophic Methanogen Isolated from a Minerotrophic Fen Peatland.</title>
        <authorList>
            <person name="Cadillo-Quiroz H."/>
            <person name="Browne P."/>
            <person name="Kyrpides N."/>
            <person name="Woyke T."/>
            <person name="Goodwin L."/>
            <person name="Detter C."/>
            <person name="Yavitt J.B."/>
            <person name="Zinder S.H."/>
        </authorList>
    </citation>
    <scope>NUCLEOTIDE SEQUENCE [LARGE SCALE GENOMIC DNA]</scope>
    <source>
        <strain evidence="12">ATCC BAA-1556 / DSM 19958 / E1-9c</strain>
    </source>
</reference>
<dbReference type="InterPro" id="IPR011060">
    <property type="entry name" value="RibuloseP-bd_barrel"/>
</dbReference>
<dbReference type="eggNOG" id="arCOG00081">
    <property type="taxonomic scope" value="Archaea"/>
</dbReference>
<proteinExistence type="predicted"/>
<feature type="binding site" evidence="9">
    <location>
        <position position="9"/>
    </location>
    <ligand>
        <name>substrate</name>
    </ligand>
</feature>
<dbReference type="Gene3D" id="3.20.20.70">
    <property type="entry name" value="Aldolase class I"/>
    <property type="match status" value="1"/>
</dbReference>
<feature type="active site" description="For OMPdecase activity" evidence="8">
    <location>
        <position position="60"/>
    </location>
</feature>
<feature type="domain" description="Orotidine 5'-phosphate decarboxylase" evidence="10">
    <location>
        <begin position="3"/>
        <end position="205"/>
    </location>
</feature>
<dbReference type="CDD" id="cd04725">
    <property type="entry name" value="OMP_decarboxylase_like"/>
    <property type="match status" value="1"/>
</dbReference>
<dbReference type="GeneID" id="7270140"/>
<keyword evidence="6" id="KW-0456">Lyase</keyword>
<comment type="pathway">
    <text evidence="1">Pyrimidine metabolism; UMP biosynthesis via de novo pathway; UMP from orotate: step 2/2.</text>
</comment>
<dbReference type="NCBIfam" id="TIGR01740">
    <property type="entry name" value="pyrF"/>
    <property type="match status" value="1"/>
</dbReference>
<evidence type="ECO:0000256" key="1">
    <source>
        <dbReference type="ARBA" id="ARBA00004861"/>
    </source>
</evidence>